<dbReference type="RefSeq" id="WP_141623805.1">
    <property type="nucleotide sequence ID" value="NZ_CP041242.1"/>
</dbReference>
<dbReference type="AlphaFoldDB" id="A0A514BSW1"/>
<dbReference type="OrthoDB" id="1433532at2"/>
<gene>
    <name evidence="2" type="ORF">FKV23_10550</name>
</gene>
<sequence length="159" mass="16878">MSLHPLHRPWPIILIVVLAALALPTALLAAEPTLEPSVHHRADDPALSWGPCPEFLPPGCAIAVLHGDPAQPNADVFFRVPGGADIAEHWHSSAERMVLVAGELHVTYQDEPTRILTTGSYAYGPPRRAHKAHCAGSGDCVLFIAFEGPVDAVPVPAGD</sequence>
<dbReference type="InterPro" id="IPR013096">
    <property type="entry name" value="Cupin_2"/>
</dbReference>
<keyword evidence="3" id="KW-1185">Reference proteome</keyword>
<evidence type="ECO:0000313" key="3">
    <source>
        <dbReference type="Proteomes" id="UP000317199"/>
    </source>
</evidence>
<evidence type="ECO:0000313" key="2">
    <source>
        <dbReference type="EMBL" id="QDH70470.1"/>
    </source>
</evidence>
<proteinExistence type="predicted"/>
<dbReference type="Pfam" id="PF07883">
    <property type="entry name" value="Cupin_2"/>
    <property type="match status" value="1"/>
</dbReference>
<dbReference type="KEGG" id="lyj:FKV23_10550"/>
<dbReference type="Proteomes" id="UP000317199">
    <property type="component" value="Chromosome"/>
</dbReference>
<accession>A0A514BSW1</accession>
<dbReference type="EMBL" id="CP041242">
    <property type="protein sequence ID" value="QDH70470.1"/>
    <property type="molecule type" value="Genomic_DNA"/>
</dbReference>
<feature type="domain" description="Cupin type-2" evidence="1">
    <location>
        <begin position="77"/>
        <end position="144"/>
    </location>
</feature>
<protein>
    <submittedName>
        <fullName evidence="2">Cupin domain-containing protein</fullName>
    </submittedName>
</protein>
<dbReference type="InterPro" id="IPR014710">
    <property type="entry name" value="RmlC-like_jellyroll"/>
</dbReference>
<organism evidence="2 3">
    <name type="scientific">Marilutibacter alkalisoli</name>
    <dbReference type="NCBI Taxonomy" id="2591633"/>
    <lineage>
        <taxon>Bacteria</taxon>
        <taxon>Pseudomonadati</taxon>
        <taxon>Pseudomonadota</taxon>
        <taxon>Gammaproteobacteria</taxon>
        <taxon>Lysobacterales</taxon>
        <taxon>Lysobacteraceae</taxon>
        <taxon>Marilutibacter</taxon>
    </lineage>
</organism>
<dbReference type="InterPro" id="IPR011051">
    <property type="entry name" value="RmlC_Cupin_sf"/>
</dbReference>
<name>A0A514BSW1_9GAMM</name>
<dbReference type="SUPFAM" id="SSF51182">
    <property type="entry name" value="RmlC-like cupins"/>
    <property type="match status" value="1"/>
</dbReference>
<dbReference type="Gene3D" id="2.60.120.10">
    <property type="entry name" value="Jelly Rolls"/>
    <property type="match status" value="1"/>
</dbReference>
<evidence type="ECO:0000259" key="1">
    <source>
        <dbReference type="Pfam" id="PF07883"/>
    </source>
</evidence>
<reference evidence="2 3" key="1">
    <citation type="submission" date="2019-06" db="EMBL/GenBank/DDBJ databases">
        <title>Lysobacter alkalisoli sp. nov. isolated from saline-alkali soil.</title>
        <authorList>
            <person name="Sun J.-Q."/>
            <person name="Xu L."/>
        </authorList>
    </citation>
    <scope>NUCLEOTIDE SEQUENCE [LARGE SCALE GENOMIC DNA]</scope>
    <source>
        <strain evidence="2 3">SJ-36</strain>
    </source>
</reference>